<sequence length="266" mass="27268">MSIGICDLNKRQARNVGLVLLCCASLSACVSDEGFSFAPKSDAAPEDAQTRVAVSKSTQVTLARGAVTLVAPKGFCIDETSVSSGLRGSSAILAKCSSLDGKGAGDDTAVMSVQISARRGSAAAAPTGQDLINAALPRRTLQSKQKGNLALVQIATNGDNVFSAADPIHWRAATELDTRLVLLGLFAPKGSEITSDQGADLLTALARGISATRGSLLGLAPAASNGSSEPKTETQPKDVSENSTTETVEPVKKGGQGFIARLLNRS</sequence>
<reference evidence="2 3" key="1">
    <citation type="submission" date="2016-10" db="EMBL/GenBank/DDBJ databases">
        <title>Genome sequence of Planktotalea frisia SH6-1.</title>
        <authorList>
            <person name="Poehlein A."/>
            <person name="Bakenhus I."/>
            <person name="Voget S."/>
            <person name="Brinkhoff T."/>
            <person name="Simon M."/>
        </authorList>
    </citation>
    <scope>NUCLEOTIDE SEQUENCE [LARGE SCALE GENOMIC DNA]</scope>
    <source>
        <strain evidence="2 3">SH6-1</strain>
    </source>
</reference>
<name>A0A1L9NVE4_9RHOB</name>
<accession>A0A1L9NVE4</accession>
<dbReference type="AlphaFoldDB" id="A0A1L9NVE4"/>
<proteinExistence type="predicted"/>
<gene>
    <name evidence="2" type="ORF">PFRI_26110</name>
</gene>
<evidence type="ECO:0000256" key="1">
    <source>
        <dbReference type="SAM" id="MobiDB-lite"/>
    </source>
</evidence>
<evidence type="ECO:0000313" key="2">
    <source>
        <dbReference type="EMBL" id="OJI93152.1"/>
    </source>
</evidence>
<keyword evidence="3" id="KW-1185">Reference proteome</keyword>
<dbReference type="EMBL" id="MLCB01000154">
    <property type="protein sequence ID" value="OJI93152.1"/>
    <property type="molecule type" value="Genomic_DNA"/>
</dbReference>
<dbReference type="Proteomes" id="UP000184514">
    <property type="component" value="Unassembled WGS sequence"/>
</dbReference>
<dbReference type="OrthoDB" id="7829925at2"/>
<feature type="region of interest" description="Disordered" evidence="1">
    <location>
        <begin position="220"/>
        <end position="251"/>
    </location>
</feature>
<evidence type="ECO:0000313" key="3">
    <source>
        <dbReference type="Proteomes" id="UP000184514"/>
    </source>
</evidence>
<dbReference type="STRING" id="696762.PFRI_26110"/>
<organism evidence="2 3">
    <name type="scientific">Planktotalea frisia</name>
    <dbReference type="NCBI Taxonomy" id="696762"/>
    <lineage>
        <taxon>Bacteria</taxon>
        <taxon>Pseudomonadati</taxon>
        <taxon>Pseudomonadota</taxon>
        <taxon>Alphaproteobacteria</taxon>
        <taxon>Rhodobacterales</taxon>
        <taxon>Paracoccaceae</taxon>
        <taxon>Planktotalea</taxon>
    </lineage>
</organism>
<protein>
    <submittedName>
        <fullName evidence="2">Uncharacterized protein</fullName>
    </submittedName>
</protein>
<comment type="caution">
    <text evidence="2">The sequence shown here is derived from an EMBL/GenBank/DDBJ whole genome shotgun (WGS) entry which is preliminary data.</text>
</comment>
<dbReference type="RefSeq" id="WP_072631145.1">
    <property type="nucleotide sequence ID" value="NZ_MLCB01000154.1"/>
</dbReference>
<feature type="compositionally biased region" description="Basic and acidic residues" evidence="1">
    <location>
        <begin position="230"/>
        <end position="240"/>
    </location>
</feature>